<sequence>MGLPSSRKAGGTGGKYDAVNGQGLYVLHDGKNILYVGRGDAPSRLNIHANTPGKSHLRQLTIFDNNLTKAEAKFLEQKIMDLHGCAKSIDPLTNLLNKIRSYSPDNPNAGTYDIAGHSSDWGSEVLNDALSILGGKGL</sequence>
<reference evidence="1" key="1">
    <citation type="submission" date="2023-06" db="EMBL/GenBank/DDBJ databases">
        <authorList>
            <person name="Polev D.E."/>
            <person name="Saitova A.T."/>
            <person name="Bogumilchik E.A."/>
            <person name="Kokorina G.I."/>
            <person name="Voskresenskaia E.A."/>
        </authorList>
    </citation>
    <scope>NUCLEOTIDE SEQUENCE</scope>
    <source>
        <strain evidence="1">2145 StPb PI</strain>
    </source>
</reference>
<protein>
    <recommendedName>
        <fullName evidence="3">GIY-YIG domain-containing protein</fullName>
    </recommendedName>
</protein>
<dbReference type="AlphaFoldDB" id="A0AAW7KAI1"/>
<evidence type="ECO:0000313" key="2">
    <source>
        <dbReference type="Proteomes" id="UP001167864"/>
    </source>
</evidence>
<accession>A0AAW7KAI1</accession>
<name>A0AAW7KAI1_9GAMM</name>
<gene>
    <name evidence="1" type="ORF">QVN42_15060</name>
</gene>
<proteinExistence type="predicted"/>
<dbReference type="RefSeq" id="WP_289818184.1">
    <property type="nucleotide sequence ID" value="NZ_JAUEHU010000015.1"/>
</dbReference>
<dbReference type="EMBL" id="JAUEHU010000015">
    <property type="protein sequence ID" value="MDN0088680.1"/>
    <property type="molecule type" value="Genomic_DNA"/>
</dbReference>
<dbReference type="Proteomes" id="UP001167864">
    <property type="component" value="Unassembled WGS sequence"/>
</dbReference>
<evidence type="ECO:0008006" key="3">
    <source>
        <dbReference type="Google" id="ProtNLM"/>
    </source>
</evidence>
<comment type="caution">
    <text evidence="1">The sequence shown here is derived from an EMBL/GenBank/DDBJ whole genome shotgun (WGS) entry which is preliminary data.</text>
</comment>
<organism evidence="1 2">
    <name type="scientific">Yersinia nurmii</name>
    <dbReference type="NCBI Taxonomy" id="685706"/>
    <lineage>
        <taxon>Bacteria</taxon>
        <taxon>Pseudomonadati</taxon>
        <taxon>Pseudomonadota</taxon>
        <taxon>Gammaproteobacteria</taxon>
        <taxon>Enterobacterales</taxon>
        <taxon>Yersiniaceae</taxon>
        <taxon>Yersinia</taxon>
    </lineage>
</organism>
<evidence type="ECO:0000313" key="1">
    <source>
        <dbReference type="EMBL" id="MDN0088680.1"/>
    </source>
</evidence>